<dbReference type="SUPFAM" id="SSF48452">
    <property type="entry name" value="TPR-like"/>
    <property type="match status" value="1"/>
</dbReference>
<comment type="subcellular location">
    <subcellularLocation>
        <location evidence="1">Cell outer membrane</location>
    </subcellularLocation>
</comment>
<evidence type="ECO:0000259" key="7">
    <source>
        <dbReference type="Pfam" id="PF14322"/>
    </source>
</evidence>
<evidence type="ECO:0000256" key="3">
    <source>
        <dbReference type="ARBA" id="ARBA00022729"/>
    </source>
</evidence>
<keyword evidence="9" id="KW-1185">Reference proteome</keyword>
<keyword evidence="5" id="KW-0998">Cell outer membrane</keyword>
<dbReference type="Gene3D" id="1.25.40.390">
    <property type="match status" value="1"/>
</dbReference>
<evidence type="ECO:0000313" key="8">
    <source>
        <dbReference type="EMBL" id="QBN20499.1"/>
    </source>
</evidence>
<name>A0A4P6YBP7_9FLAO</name>
<dbReference type="AlphaFoldDB" id="A0A4P6YBP7"/>
<evidence type="ECO:0000256" key="5">
    <source>
        <dbReference type="ARBA" id="ARBA00023237"/>
    </source>
</evidence>
<organism evidence="8 9">
    <name type="scientific">Flavobacterium nackdongense</name>
    <dbReference type="NCBI Taxonomy" id="2547394"/>
    <lineage>
        <taxon>Bacteria</taxon>
        <taxon>Pseudomonadati</taxon>
        <taxon>Bacteroidota</taxon>
        <taxon>Flavobacteriia</taxon>
        <taxon>Flavobacteriales</taxon>
        <taxon>Flavobacteriaceae</taxon>
        <taxon>Flavobacterium</taxon>
    </lineage>
</organism>
<evidence type="ECO:0000259" key="6">
    <source>
        <dbReference type="Pfam" id="PF07980"/>
    </source>
</evidence>
<gene>
    <name evidence="8" type="ORF">E1750_17445</name>
</gene>
<dbReference type="RefSeq" id="WP_133277998.1">
    <property type="nucleotide sequence ID" value="NZ_CP037933.1"/>
</dbReference>
<accession>A0A4P6YBP7</accession>
<evidence type="ECO:0000256" key="1">
    <source>
        <dbReference type="ARBA" id="ARBA00004442"/>
    </source>
</evidence>
<dbReference type="Pfam" id="PF07980">
    <property type="entry name" value="SusD_RagB"/>
    <property type="match status" value="1"/>
</dbReference>
<evidence type="ECO:0000256" key="4">
    <source>
        <dbReference type="ARBA" id="ARBA00023136"/>
    </source>
</evidence>
<dbReference type="InterPro" id="IPR012944">
    <property type="entry name" value="SusD_RagB_dom"/>
</dbReference>
<dbReference type="GO" id="GO:0009279">
    <property type="term" value="C:cell outer membrane"/>
    <property type="evidence" value="ECO:0007669"/>
    <property type="project" value="UniProtKB-SubCell"/>
</dbReference>
<evidence type="ECO:0000313" key="9">
    <source>
        <dbReference type="Proteomes" id="UP000291124"/>
    </source>
</evidence>
<dbReference type="KEGG" id="fnk:E1750_17445"/>
<feature type="domain" description="SusD-like N-terminal" evidence="7">
    <location>
        <begin position="60"/>
        <end position="211"/>
    </location>
</feature>
<reference evidence="9" key="1">
    <citation type="submission" date="2019-03" db="EMBL/GenBank/DDBJ databases">
        <title>Flavobacterium sp.</title>
        <authorList>
            <person name="Kim H."/>
        </authorList>
    </citation>
    <scope>NUCLEOTIDE SEQUENCE [LARGE SCALE GENOMIC DNA]</scope>
    <source>
        <strain evidence="9">GS13</strain>
    </source>
</reference>
<feature type="domain" description="RagB/SusD" evidence="6">
    <location>
        <begin position="312"/>
        <end position="556"/>
    </location>
</feature>
<proteinExistence type="inferred from homology"/>
<dbReference type="Proteomes" id="UP000291124">
    <property type="component" value="Chromosome"/>
</dbReference>
<dbReference type="OrthoDB" id="5694214at2"/>
<evidence type="ECO:0000256" key="2">
    <source>
        <dbReference type="ARBA" id="ARBA00006275"/>
    </source>
</evidence>
<dbReference type="PROSITE" id="PS51257">
    <property type="entry name" value="PROKAR_LIPOPROTEIN"/>
    <property type="match status" value="1"/>
</dbReference>
<keyword evidence="4" id="KW-0472">Membrane</keyword>
<dbReference type="InterPro" id="IPR033985">
    <property type="entry name" value="SusD-like_N"/>
</dbReference>
<protein>
    <submittedName>
        <fullName evidence="8">RagB/SusD family nutrient uptake outer membrane protein</fullName>
    </submittedName>
</protein>
<dbReference type="Pfam" id="PF14322">
    <property type="entry name" value="SusD-like_3"/>
    <property type="match status" value="1"/>
</dbReference>
<dbReference type="EMBL" id="CP037933">
    <property type="protein sequence ID" value="QBN20499.1"/>
    <property type="molecule type" value="Genomic_DNA"/>
</dbReference>
<comment type="similarity">
    <text evidence="2">Belongs to the SusD family.</text>
</comment>
<dbReference type="InterPro" id="IPR011990">
    <property type="entry name" value="TPR-like_helical_dom_sf"/>
</dbReference>
<keyword evidence="3" id="KW-0732">Signal</keyword>
<sequence length="556" mass="61735">MKNINKIFITAVTILSLFVISCDNFLEPESENRLTQEDVVGNPVFAEGWVLKAYTNLPTNYTFNLDVVSDDAQVNDPNSSINLMNKGGWTAAQNPISAWTKGYEMNLYLNTLLENADKVVWFPSDAVKNENYKKRIIAEARGLRAWWCFQLLQNHAGVGTDGVLLGFPIVDRVIKPTDFQFLPRNTFKECVDFILADCDAAIAGLPLRWEGTDPVIGSRNLNRISGLAAMTIKSTVALYAASPSYSASGASTWAAAADYASKVIVSNGGLVLAATDGEFYNNFASKEIFWSSSRVLNKSTWEADNFPPSLFGRGKTNPSQNLVEAFGMADGKPIQGNPSFIPTNPYANRDPRLTKYIIFNNQSFSGATIKTYENSGIDGLNNTVSSTVTGYYLKKFLNPLAKLNPAGVVSGSDRFYTYSRYTEALLNFAEAANEVGGPDYNVNGFTPRAVINAIRTRSGISTAYVTTITSTDAMRTLIRNERRIELCFEGFRFWDLRRWGLTNTIKEDLKGMRISNDQTTYTPFSASVRNYQDFQLYGPIPLAETQKYSIIQNKGW</sequence>